<feature type="compositionally biased region" description="Low complexity" evidence="1">
    <location>
        <begin position="10"/>
        <end position="22"/>
    </location>
</feature>
<evidence type="ECO:0000313" key="2">
    <source>
        <dbReference type="EMBL" id="ENO83684.1"/>
    </source>
</evidence>
<reference evidence="2 3" key="1">
    <citation type="submission" date="2012-09" db="EMBL/GenBank/DDBJ databases">
        <title>Draft Genome Sequences of 6 Strains from Genus Thauera.</title>
        <authorList>
            <person name="Liu B."/>
            <person name="Shapleigh J.P."/>
            <person name="Frostegard A.H."/>
        </authorList>
    </citation>
    <scope>NUCLEOTIDE SEQUENCE [LARGE SCALE GENOMIC DNA]</scope>
    <source>
        <strain evidence="2 3">B4P</strain>
    </source>
</reference>
<evidence type="ECO:0000256" key="1">
    <source>
        <dbReference type="SAM" id="MobiDB-lite"/>
    </source>
</evidence>
<feature type="region of interest" description="Disordered" evidence="1">
    <location>
        <begin position="1"/>
        <end position="31"/>
    </location>
</feature>
<comment type="caution">
    <text evidence="2">The sequence shown here is derived from an EMBL/GenBank/DDBJ whole genome shotgun (WGS) entry which is preliminary data.</text>
</comment>
<evidence type="ECO:0000313" key="3">
    <source>
        <dbReference type="Proteomes" id="UP000013047"/>
    </source>
</evidence>
<feature type="non-terminal residue" evidence="2">
    <location>
        <position position="109"/>
    </location>
</feature>
<accession>N6YUP0</accession>
<proteinExistence type="predicted"/>
<dbReference type="EMBL" id="AMXF01000643">
    <property type="protein sequence ID" value="ENO83684.1"/>
    <property type="molecule type" value="Genomic_DNA"/>
</dbReference>
<name>N6YUP0_9RHOO</name>
<feature type="non-terminal residue" evidence="2">
    <location>
        <position position="1"/>
    </location>
</feature>
<dbReference type="Proteomes" id="UP000013047">
    <property type="component" value="Unassembled WGS sequence"/>
</dbReference>
<organism evidence="2 3">
    <name type="scientific">Thauera phenylacetica B4P</name>
    <dbReference type="NCBI Taxonomy" id="1234382"/>
    <lineage>
        <taxon>Bacteria</taxon>
        <taxon>Pseudomonadati</taxon>
        <taxon>Pseudomonadota</taxon>
        <taxon>Betaproteobacteria</taxon>
        <taxon>Rhodocyclales</taxon>
        <taxon>Zoogloeaceae</taxon>
        <taxon>Thauera</taxon>
    </lineage>
</organism>
<sequence>KAGAAAQVSPGAVAPADAAPTRRAPHGLRVDTDARAHAHALSQPTAAGGLLFLLPVLERLGLPEWLDSRPQHGATLPAHLLGLLLRRLHLAADDPAWRLGAPPPDGEAV</sequence>
<dbReference type="AlphaFoldDB" id="N6YUP0"/>
<protein>
    <submittedName>
        <fullName evidence="2">Uncharacterized protein</fullName>
    </submittedName>
</protein>
<gene>
    <name evidence="2" type="ORF">C667_24544</name>
</gene>
<dbReference type="RefSeq" id="WP_004393655.1">
    <property type="nucleotide sequence ID" value="NZ_AMXF01000643.1"/>
</dbReference>
<keyword evidence="3" id="KW-1185">Reference proteome</keyword>